<dbReference type="Pfam" id="PF13242">
    <property type="entry name" value="Hydrolase_like"/>
    <property type="match status" value="1"/>
</dbReference>
<comment type="subunit">
    <text evidence="6">Monomer.</text>
</comment>
<dbReference type="PIRSF" id="PIRSF004682">
    <property type="entry name" value="GmhB"/>
    <property type="match status" value="1"/>
</dbReference>
<comment type="similarity">
    <text evidence="13 14">Belongs to the gmhB family.</text>
</comment>
<protein>
    <recommendedName>
        <fullName evidence="14">D,D-heptose 1,7-bisphosphate phosphatase</fullName>
        <ecNumber evidence="14">3.1.3.-</ecNumber>
    </recommendedName>
</protein>
<sequence>MKLIILDRDGVINEDSDSFIKTPDEWIALPGSLEAIARLTKAGYKVVVATNQSGLGRGYFDIMTLNAIHQKMQAAVKAAGGMIEAIFFCPHTASDNCDCRKPRQGMFSSISERYETKLDEVPSVGDSLRDLQAAFLAGCTPILVLSGKGKQTLENGGLPPKTVIFDNLAAVADHLLTREVKTVEARDKTSQETS</sequence>
<evidence type="ECO:0000256" key="8">
    <source>
        <dbReference type="ARBA" id="ARBA00022723"/>
    </source>
</evidence>
<keyword evidence="12 14" id="KW-0119">Carbohydrate metabolism</keyword>
<dbReference type="OrthoDB" id="9781367at2"/>
<dbReference type="Gene3D" id="3.40.50.1000">
    <property type="entry name" value="HAD superfamily/HAD-like"/>
    <property type="match status" value="1"/>
</dbReference>
<dbReference type="AlphaFoldDB" id="C3XAI8"/>
<comment type="catalytic activity">
    <reaction evidence="1">
        <text>D-glycero-beta-D-manno-heptose 1,7-bisphosphate + H2O = D-glycero-beta-D-manno-heptose 1-phosphate + phosphate</text>
        <dbReference type="Rhea" id="RHEA:28518"/>
        <dbReference type="ChEBI" id="CHEBI:15377"/>
        <dbReference type="ChEBI" id="CHEBI:43474"/>
        <dbReference type="ChEBI" id="CHEBI:60208"/>
        <dbReference type="ChEBI" id="CHEBI:61593"/>
        <dbReference type="EC" id="3.1.3.82"/>
    </reaction>
</comment>
<feature type="active site" description="Proton donor" evidence="15">
    <location>
        <position position="9"/>
    </location>
</feature>
<evidence type="ECO:0000313" key="19">
    <source>
        <dbReference type="Proteomes" id="UP000005089"/>
    </source>
</evidence>
<feature type="binding site" evidence="17">
    <location>
        <position position="126"/>
    </location>
    <ligand>
        <name>Mg(2+)</name>
        <dbReference type="ChEBI" id="CHEBI:18420"/>
    </ligand>
</feature>
<reference evidence="18 19" key="1">
    <citation type="submission" date="2009-02" db="EMBL/GenBank/DDBJ databases">
        <title>The Genome Sequence of Oxalobacter formigenes OXCC13.</title>
        <authorList>
            <consortium name="The Broad Institute Genome Sequencing Platform"/>
            <person name="Ward D."/>
            <person name="Young S.K."/>
            <person name="Kodira C.D."/>
            <person name="Zeng Q."/>
            <person name="Koehrsen M."/>
            <person name="Alvarado L."/>
            <person name="Berlin A."/>
            <person name="Borenstein D."/>
            <person name="Chen Z."/>
            <person name="Engels R."/>
            <person name="Freedman E."/>
            <person name="Gellesch M."/>
            <person name="Goldberg J."/>
            <person name="Griggs A."/>
            <person name="Gujja S."/>
            <person name="Heiman D."/>
            <person name="Hepburn T."/>
            <person name="Howarth C."/>
            <person name="Jen D."/>
            <person name="Larson L."/>
            <person name="Lewis B."/>
            <person name="Mehta T."/>
            <person name="Park D."/>
            <person name="Pearson M."/>
            <person name="Roberts A."/>
            <person name="Saif S."/>
            <person name="Shea T."/>
            <person name="Shenoy N."/>
            <person name="Sisk P."/>
            <person name="Stolte C."/>
            <person name="Sykes S."/>
            <person name="Walk T."/>
            <person name="White J."/>
            <person name="Yandava C."/>
            <person name="Allison M.J."/>
            <person name="Lander E."/>
            <person name="Nusbaum C."/>
            <person name="Galagan J."/>
            <person name="Birren B."/>
        </authorList>
    </citation>
    <scope>NUCLEOTIDE SEQUENCE [LARGE SCALE GENOMIC DNA]</scope>
    <source>
        <strain evidence="18 19">OXCC13</strain>
    </source>
</reference>
<keyword evidence="9 14" id="KW-0378">Hydrolase</keyword>
<dbReference type="PANTHER" id="PTHR42891:SF1">
    <property type="entry name" value="D-GLYCERO-BETA-D-MANNO-HEPTOSE-1,7-BISPHOSPHATE 7-PHOSPHATASE"/>
    <property type="match status" value="1"/>
</dbReference>
<evidence type="ECO:0000256" key="1">
    <source>
        <dbReference type="ARBA" id="ARBA00001226"/>
    </source>
</evidence>
<evidence type="ECO:0000256" key="10">
    <source>
        <dbReference type="ARBA" id="ARBA00022833"/>
    </source>
</evidence>
<evidence type="ECO:0000256" key="11">
    <source>
        <dbReference type="ARBA" id="ARBA00022842"/>
    </source>
</evidence>
<accession>C3XAI8</accession>
<keyword evidence="7 14" id="KW-0963">Cytoplasm</keyword>
<feature type="site" description="Stabilizes the phosphoryl group" evidence="16">
    <location>
        <position position="101"/>
    </location>
</feature>
<dbReference type="InterPro" id="IPR006549">
    <property type="entry name" value="HAD-SF_hydro_IIIA"/>
</dbReference>
<dbReference type="GO" id="GO:0046872">
    <property type="term" value="F:metal ion binding"/>
    <property type="evidence" value="ECO:0007669"/>
    <property type="project" value="UniProtKB-KW"/>
</dbReference>
<name>C3XAI8_OXAFO</name>
<dbReference type="FunFam" id="3.40.50.1000:FF:000168">
    <property type="entry name" value="D,D-heptose 1,7-bisphosphate phosphatase"/>
    <property type="match status" value="1"/>
</dbReference>
<evidence type="ECO:0000256" key="5">
    <source>
        <dbReference type="ARBA" id="ARBA00004708"/>
    </source>
</evidence>
<evidence type="ECO:0000256" key="4">
    <source>
        <dbReference type="ARBA" id="ARBA00004496"/>
    </source>
</evidence>
<comment type="pathway">
    <text evidence="5">Nucleotide-sugar biosynthesis; ADP-L-glycero-beta-D-manno-heptose biosynthesis; ADP-L-glycero-beta-D-manno-heptose from D-glycero-beta-D-manno-heptose 7-phosphate: step 2/4.</text>
</comment>
<feature type="site" description="Contributes to substrate recognition" evidence="16">
    <location>
        <position position="100"/>
    </location>
</feature>
<feature type="binding site" evidence="17">
    <location>
        <position position="97"/>
    </location>
    <ligand>
        <name>Zn(2+)</name>
        <dbReference type="ChEBI" id="CHEBI:29105"/>
    </ligand>
</feature>
<dbReference type="InterPro" id="IPR023214">
    <property type="entry name" value="HAD_sf"/>
</dbReference>
<feature type="binding site" evidence="17">
    <location>
        <position position="89"/>
    </location>
    <ligand>
        <name>Zn(2+)</name>
        <dbReference type="ChEBI" id="CHEBI:29105"/>
    </ligand>
</feature>
<dbReference type="InterPro" id="IPR004446">
    <property type="entry name" value="Heptose_bisP_phosphatase"/>
</dbReference>
<feature type="binding site" evidence="17">
    <location>
        <position position="7"/>
    </location>
    <ligand>
        <name>Mg(2+)</name>
        <dbReference type="ChEBI" id="CHEBI:18420"/>
    </ligand>
</feature>
<evidence type="ECO:0000256" key="14">
    <source>
        <dbReference type="PIRNR" id="PIRNR004682"/>
    </source>
</evidence>
<dbReference type="Proteomes" id="UP000005089">
    <property type="component" value="Unassembled WGS sequence"/>
</dbReference>
<comment type="cofactor">
    <cofactor evidence="2 17">
        <name>Mg(2+)</name>
        <dbReference type="ChEBI" id="CHEBI:18420"/>
    </cofactor>
</comment>
<dbReference type="GeneID" id="77134774"/>
<evidence type="ECO:0000256" key="13">
    <source>
        <dbReference type="ARBA" id="ARBA00061616"/>
    </source>
</evidence>
<feature type="binding site" evidence="17">
    <location>
        <position position="9"/>
    </location>
    <ligand>
        <name>Mg(2+)</name>
        <dbReference type="ChEBI" id="CHEBI:18420"/>
    </ligand>
</feature>
<comment type="subcellular location">
    <subcellularLocation>
        <location evidence="4 14">Cytoplasm</location>
    </subcellularLocation>
</comment>
<dbReference type="GO" id="GO:0005737">
    <property type="term" value="C:cytoplasm"/>
    <property type="evidence" value="ECO:0007669"/>
    <property type="project" value="UniProtKB-SubCell"/>
</dbReference>
<evidence type="ECO:0000256" key="7">
    <source>
        <dbReference type="ARBA" id="ARBA00022490"/>
    </source>
</evidence>
<evidence type="ECO:0000256" key="6">
    <source>
        <dbReference type="ARBA" id="ARBA00011245"/>
    </source>
</evidence>
<evidence type="ECO:0000313" key="18">
    <source>
        <dbReference type="EMBL" id="EEO30214.1"/>
    </source>
</evidence>
<keyword evidence="8 17" id="KW-0479">Metal-binding</keyword>
<dbReference type="STRING" id="847.BRW83_0885"/>
<dbReference type="EMBL" id="GG658170">
    <property type="protein sequence ID" value="EEO30214.1"/>
    <property type="molecule type" value="Genomic_DNA"/>
</dbReference>
<dbReference type="NCBIfam" id="TIGR01662">
    <property type="entry name" value="HAD-SF-IIIA"/>
    <property type="match status" value="1"/>
</dbReference>
<dbReference type="InterPro" id="IPR036412">
    <property type="entry name" value="HAD-like_sf"/>
</dbReference>
<feature type="active site" description="Nucleophile" evidence="15">
    <location>
        <position position="7"/>
    </location>
</feature>
<dbReference type="CDD" id="cd07503">
    <property type="entry name" value="HAD_HisB-N"/>
    <property type="match status" value="1"/>
</dbReference>
<evidence type="ECO:0000256" key="17">
    <source>
        <dbReference type="PIRSR" id="PIRSR004682-4"/>
    </source>
</evidence>
<comment type="cofactor">
    <cofactor evidence="3 17">
        <name>Zn(2+)</name>
        <dbReference type="ChEBI" id="CHEBI:29105"/>
    </cofactor>
</comment>
<feature type="binding site" evidence="17">
    <location>
        <position position="99"/>
    </location>
    <ligand>
        <name>Zn(2+)</name>
        <dbReference type="ChEBI" id="CHEBI:29105"/>
    </ligand>
</feature>
<dbReference type="EC" id="3.1.3.-" evidence="14"/>
<dbReference type="SUPFAM" id="SSF56784">
    <property type="entry name" value="HAD-like"/>
    <property type="match status" value="1"/>
</dbReference>
<feature type="binding site" evidence="17">
    <location>
        <position position="91"/>
    </location>
    <ligand>
        <name>Zn(2+)</name>
        <dbReference type="ChEBI" id="CHEBI:29105"/>
    </ligand>
</feature>
<dbReference type="eggNOG" id="COG0241">
    <property type="taxonomic scope" value="Bacteria"/>
</dbReference>
<keyword evidence="10 17" id="KW-0862">Zinc</keyword>
<keyword evidence="19" id="KW-1185">Reference proteome</keyword>
<evidence type="ECO:0000256" key="12">
    <source>
        <dbReference type="ARBA" id="ARBA00023277"/>
    </source>
</evidence>
<evidence type="ECO:0000256" key="3">
    <source>
        <dbReference type="ARBA" id="ARBA00001947"/>
    </source>
</evidence>
<evidence type="ECO:0000256" key="9">
    <source>
        <dbReference type="ARBA" id="ARBA00022801"/>
    </source>
</evidence>
<dbReference type="PANTHER" id="PTHR42891">
    <property type="entry name" value="D-GLYCERO-BETA-D-MANNO-HEPTOSE-1,7-BISPHOSPHATE 7-PHOSPHATASE"/>
    <property type="match status" value="1"/>
</dbReference>
<keyword evidence="11 17" id="KW-0460">Magnesium</keyword>
<dbReference type="InterPro" id="IPR006543">
    <property type="entry name" value="Histidinol-phos"/>
</dbReference>
<dbReference type="GO" id="GO:0005975">
    <property type="term" value="P:carbohydrate metabolic process"/>
    <property type="evidence" value="ECO:0007669"/>
    <property type="project" value="InterPro"/>
</dbReference>
<proteinExistence type="inferred from homology"/>
<dbReference type="NCBIfam" id="TIGR01656">
    <property type="entry name" value="Histidinol-ppas"/>
    <property type="match status" value="1"/>
</dbReference>
<evidence type="ECO:0000256" key="2">
    <source>
        <dbReference type="ARBA" id="ARBA00001946"/>
    </source>
</evidence>
<dbReference type="RefSeq" id="WP_005881211.1">
    <property type="nucleotide sequence ID" value="NZ_CP019430.1"/>
</dbReference>
<gene>
    <name evidence="18" type="ORF">OFBG_01242</name>
</gene>
<dbReference type="HOGENOM" id="CLU_085077_2_0_4"/>
<dbReference type="GO" id="GO:0034200">
    <property type="term" value="F:D-glycero-beta-D-manno-heptose 1,7-bisphosphate 7-phosphatase activity"/>
    <property type="evidence" value="ECO:0007669"/>
    <property type="project" value="UniProtKB-EC"/>
</dbReference>
<evidence type="ECO:0000256" key="15">
    <source>
        <dbReference type="PIRSR" id="PIRSR004682-1"/>
    </source>
</evidence>
<evidence type="ECO:0000256" key="16">
    <source>
        <dbReference type="PIRSR" id="PIRSR004682-3"/>
    </source>
</evidence>
<feature type="site" description="Stabilizes the phosphoryl group" evidence="16">
    <location>
        <position position="50"/>
    </location>
</feature>
<dbReference type="NCBIfam" id="NF006506">
    <property type="entry name" value="PRK08942.1"/>
    <property type="match status" value="1"/>
</dbReference>
<organism evidence="18 19">
    <name type="scientific">Oxalobacter formigenes OXCC13</name>
    <dbReference type="NCBI Taxonomy" id="556269"/>
    <lineage>
        <taxon>Bacteria</taxon>
        <taxon>Pseudomonadati</taxon>
        <taxon>Pseudomonadota</taxon>
        <taxon>Betaproteobacteria</taxon>
        <taxon>Burkholderiales</taxon>
        <taxon>Oxalobacteraceae</taxon>
        <taxon>Oxalobacter</taxon>
    </lineage>
</organism>